<dbReference type="InterPro" id="IPR036388">
    <property type="entry name" value="WH-like_DNA-bd_sf"/>
</dbReference>
<dbReference type="CDD" id="cd06171">
    <property type="entry name" value="Sigma70_r4"/>
    <property type="match status" value="1"/>
</dbReference>
<dbReference type="NCBIfam" id="TIGR02937">
    <property type="entry name" value="sigma70-ECF"/>
    <property type="match status" value="1"/>
</dbReference>
<evidence type="ECO:0000256" key="2">
    <source>
        <dbReference type="ARBA" id="ARBA00023015"/>
    </source>
</evidence>
<dbReference type="GO" id="GO:0006352">
    <property type="term" value="P:DNA-templated transcription initiation"/>
    <property type="evidence" value="ECO:0007669"/>
    <property type="project" value="InterPro"/>
</dbReference>
<dbReference type="InterPro" id="IPR014325">
    <property type="entry name" value="RNA_pol_sigma-E_actinobac"/>
</dbReference>
<organism evidence="8 9">
    <name type="scientific">Nakamurella leprariae</name>
    <dbReference type="NCBI Taxonomy" id="2803911"/>
    <lineage>
        <taxon>Bacteria</taxon>
        <taxon>Bacillati</taxon>
        <taxon>Actinomycetota</taxon>
        <taxon>Actinomycetes</taxon>
        <taxon>Nakamurellales</taxon>
        <taxon>Nakamurellaceae</taxon>
        <taxon>Nakamurella</taxon>
    </lineage>
</organism>
<keyword evidence="4" id="KW-0238">DNA-binding</keyword>
<evidence type="ECO:0000256" key="3">
    <source>
        <dbReference type="ARBA" id="ARBA00023082"/>
    </source>
</evidence>
<dbReference type="EMBL" id="JAERWK010000007">
    <property type="protein sequence ID" value="MBM9466663.1"/>
    <property type="molecule type" value="Genomic_DNA"/>
</dbReference>
<dbReference type="InterPro" id="IPR014284">
    <property type="entry name" value="RNA_pol_sigma-70_dom"/>
</dbReference>
<feature type="domain" description="RNA polymerase sigma-70 region 2" evidence="6">
    <location>
        <begin position="15"/>
        <end position="79"/>
    </location>
</feature>
<evidence type="ECO:0000256" key="1">
    <source>
        <dbReference type="ARBA" id="ARBA00010641"/>
    </source>
</evidence>
<dbReference type="GO" id="GO:0016987">
    <property type="term" value="F:sigma factor activity"/>
    <property type="evidence" value="ECO:0007669"/>
    <property type="project" value="UniProtKB-KW"/>
</dbReference>
<gene>
    <name evidence="8" type="ORF">JL106_05125</name>
</gene>
<dbReference type="SUPFAM" id="SSF88659">
    <property type="entry name" value="Sigma3 and sigma4 domains of RNA polymerase sigma factors"/>
    <property type="match status" value="1"/>
</dbReference>
<evidence type="ECO:0000313" key="9">
    <source>
        <dbReference type="Proteomes" id="UP000663792"/>
    </source>
</evidence>
<dbReference type="Pfam" id="PF08281">
    <property type="entry name" value="Sigma70_r4_2"/>
    <property type="match status" value="1"/>
</dbReference>
<dbReference type="GO" id="GO:0003677">
    <property type="term" value="F:DNA binding"/>
    <property type="evidence" value="ECO:0007669"/>
    <property type="project" value="UniProtKB-KW"/>
</dbReference>
<dbReference type="RefSeq" id="WP_205259626.1">
    <property type="nucleotide sequence ID" value="NZ_JAERWK010000007.1"/>
</dbReference>
<dbReference type="SUPFAM" id="SSF88946">
    <property type="entry name" value="Sigma2 domain of RNA polymerase sigma factors"/>
    <property type="match status" value="1"/>
</dbReference>
<dbReference type="InterPro" id="IPR007627">
    <property type="entry name" value="RNA_pol_sigma70_r2"/>
</dbReference>
<evidence type="ECO:0000259" key="7">
    <source>
        <dbReference type="Pfam" id="PF08281"/>
    </source>
</evidence>
<dbReference type="InterPro" id="IPR013324">
    <property type="entry name" value="RNA_pol_sigma_r3/r4-like"/>
</dbReference>
<dbReference type="Gene3D" id="1.10.10.10">
    <property type="entry name" value="Winged helix-like DNA-binding domain superfamily/Winged helix DNA-binding domain"/>
    <property type="match status" value="1"/>
</dbReference>
<accession>A0A938YBM6</accession>
<evidence type="ECO:0000259" key="6">
    <source>
        <dbReference type="Pfam" id="PF04542"/>
    </source>
</evidence>
<comment type="caution">
    <text evidence="8">The sequence shown here is derived from an EMBL/GenBank/DDBJ whole genome shotgun (WGS) entry which is preliminary data.</text>
</comment>
<sequence length="180" mass="20254">MRPEQESAFAEYVAARRDHVRRTAFLLCGDWHRADDLTQIAFVKLYGAWERVRDRAALDAYVRSCLVRAVVDESRRPWRRERFVEVLPEPDPGGTGSEPDLAEMVADRDLLRVALQEVPPGQRTVLVLRYYEGMDVRQVAEALRCSEGTVKSQTARGLAALRVAVTASRADDQVGQGGDR</sequence>
<feature type="domain" description="RNA polymerase sigma factor 70 region 4 type 2" evidence="7">
    <location>
        <begin position="109"/>
        <end position="161"/>
    </location>
</feature>
<dbReference type="InterPro" id="IPR013249">
    <property type="entry name" value="RNA_pol_sigma70_r4_t2"/>
</dbReference>
<evidence type="ECO:0000256" key="4">
    <source>
        <dbReference type="ARBA" id="ARBA00023125"/>
    </source>
</evidence>
<protein>
    <submittedName>
        <fullName evidence="8">SigE family RNA polymerase sigma factor</fullName>
    </submittedName>
</protein>
<dbReference type="NCBIfam" id="TIGR02983">
    <property type="entry name" value="SigE-fam_strep"/>
    <property type="match status" value="1"/>
</dbReference>
<keyword evidence="9" id="KW-1185">Reference proteome</keyword>
<dbReference type="InterPro" id="IPR039425">
    <property type="entry name" value="RNA_pol_sigma-70-like"/>
</dbReference>
<name>A0A938YBM6_9ACTN</name>
<evidence type="ECO:0000313" key="8">
    <source>
        <dbReference type="EMBL" id="MBM9466663.1"/>
    </source>
</evidence>
<dbReference type="AlphaFoldDB" id="A0A938YBM6"/>
<dbReference type="InterPro" id="IPR013325">
    <property type="entry name" value="RNA_pol_sigma_r2"/>
</dbReference>
<keyword evidence="5" id="KW-0804">Transcription</keyword>
<dbReference type="PANTHER" id="PTHR43133:SF50">
    <property type="entry name" value="ECF RNA POLYMERASE SIGMA FACTOR SIGM"/>
    <property type="match status" value="1"/>
</dbReference>
<dbReference type="Pfam" id="PF04542">
    <property type="entry name" value="Sigma70_r2"/>
    <property type="match status" value="1"/>
</dbReference>
<dbReference type="PANTHER" id="PTHR43133">
    <property type="entry name" value="RNA POLYMERASE ECF-TYPE SIGMA FACTO"/>
    <property type="match status" value="1"/>
</dbReference>
<dbReference type="Proteomes" id="UP000663792">
    <property type="component" value="Unassembled WGS sequence"/>
</dbReference>
<reference evidence="8" key="1">
    <citation type="submission" date="2021-01" db="EMBL/GenBank/DDBJ databases">
        <title>YIM 132084 draft genome.</title>
        <authorList>
            <person name="An D."/>
        </authorList>
    </citation>
    <scope>NUCLEOTIDE SEQUENCE</scope>
    <source>
        <strain evidence="8">YIM 132084</strain>
    </source>
</reference>
<keyword evidence="3" id="KW-0731">Sigma factor</keyword>
<evidence type="ECO:0000256" key="5">
    <source>
        <dbReference type="ARBA" id="ARBA00023163"/>
    </source>
</evidence>
<keyword evidence="2" id="KW-0805">Transcription regulation</keyword>
<proteinExistence type="inferred from homology"/>
<comment type="similarity">
    <text evidence="1">Belongs to the sigma-70 factor family. ECF subfamily.</text>
</comment>
<dbReference type="Gene3D" id="1.10.1740.10">
    <property type="match status" value="1"/>
</dbReference>